<dbReference type="PROSITE" id="PS51192">
    <property type="entry name" value="HELICASE_ATP_BIND_1"/>
    <property type="match status" value="1"/>
</dbReference>
<keyword evidence="2 5" id="KW-0347">Helicase</keyword>
<dbReference type="InterPro" id="IPR038718">
    <property type="entry name" value="SNF2-like_sf"/>
</dbReference>
<evidence type="ECO:0000256" key="1">
    <source>
        <dbReference type="ARBA" id="ARBA00022801"/>
    </source>
</evidence>
<dbReference type="GO" id="GO:0016787">
    <property type="term" value="F:hydrolase activity"/>
    <property type="evidence" value="ECO:0007669"/>
    <property type="project" value="UniProtKB-KW"/>
</dbReference>
<dbReference type="Pfam" id="PF00176">
    <property type="entry name" value="SNF2-rel_dom"/>
    <property type="match status" value="1"/>
</dbReference>
<dbReference type="InterPro" id="IPR027417">
    <property type="entry name" value="P-loop_NTPase"/>
</dbReference>
<dbReference type="InterPro" id="IPR014001">
    <property type="entry name" value="Helicase_ATP-bd"/>
</dbReference>
<evidence type="ECO:0000313" key="6">
    <source>
        <dbReference type="Proteomes" id="UP000028839"/>
    </source>
</evidence>
<dbReference type="SUPFAM" id="SSF56024">
    <property type="entry name" value="Phospholipase D/nuclease"/>
    <property type="match status" value="1"/>
</dbReference>
<reference evidence="5 6" key="1">
    <citation type="submission" date="2014-07" db="EMBL/GenBank/DDBJ databases">
        <title>Comparative analysis of Nitrosococcus oceani genome inventories of strains from Pacific and Atlantic gyres.</title>
        <authorList>
            <person name="Lim C.K."/>
            <person name="Wang L."/>
            <person name="Sayavedra-Soto L.A."/>
            <person name="Klotz M.G."/>
        </authorList>
    </citation>
    <scope>NUCLEOTIDE SEQUENCE [LARGE SCALE GENOMIC DNA]</scope>
    <source>
        <strain evidence="5 6">C-27</strain>
    </source>
</reference>
<gene>
    <name evidence="5" type="ORF">IB75_02860</name>
</gene>
<keyword evidence="2 5" id="KW-0067">ATP-binding</keyword>
<dbReference type="InterPro" id="IPR001650">
    <property type="entry name" value="Helicase_C-like"/>
</dbReference>
<dbReference type="Gene3D" id="3.40.50.300">
    <property type="entry name" value="P-loop containing nucleotide triphosphate hydrolases"/>
    <property type="match status" value="1"/>
</dbReference>
<dbReference type="InterPro" id="IPR025202">
    <property type="entry name" value="PLD-like_dom"/>
</dbReference>
<dbReference type="InterPro" id="IPR049730">
    <property type="entry name" value="SNF2/RAD54-like_C"/>
</dbReference>
<evidence type="ECO:0000313" key="5">
    <source>
        <dbReference type="EMBL" id="KFI20473.1"/>
    </source>
</evidence>
<dbReference type="Gene3D" id="3.40.50.10810">
    <property type="entry name" value="Tandem AAA-ATPase domain"/>
    <property type="match status" value="1"/>
</dbReference>
<evidence type="ECO:0000259" key="4">
    <source>
        <dbReference type="PROSITE" id="PS51194"/>
    </source>
</evidence>
<feature type="domain" description="Helicase ATP-binding" evidence="3">
    <location>
        <begin position="241"/>
        <end position="431"/>
    </location>
</feature>
<evidence type="ECO:0000256" key="2">
    <source>
        <dbReference type="ARBA" id="ARBA00022806"/>
    </source>
</evidence>
<dbReference type="AlphaFoldDB" id="A0A0E2Z436"/>
<dbReference type="CDD" id="cd18793">
    <property type="entry name" value="SF2_C_SNF"/>
    <property type="match status" value="1"/>
</dbReference>
<dbReference type="NCBIfam" id="NF042964">
    <property type="entry name" value="phospholipD_antiphage"/>
    <property type="match status" value="1"/>
</dbReference>
<dbReference type="HOGENOM" id="CLU_006296_0_0_6"/>
<dbReference type="GO" id="GO:0004386">
    <property type="term" value="F:helicase activity"/>
    <property type="evidence" value="ECO:0007669"/>
    <property type="project" value="UniProtKB-KW"/>
</dbReference>
<keyword evidence="2 5" id="KW-0547">Nucleotide-binding</keyword>
<dbReference type="Proteomes" id="UP000028839">
    <property type="component" value="Unassembled WGS sequence"/>
</dbReference>
<evidence type="ECO:0000259" key="3">
    <source>
        <dbReference type="PROSITE" id="PS51192"/>
    </source>
</evidence>
<name>A0A0E2Z436_9GAMM</name>
<proteinExistence type="predicted"/>
<dbReference type="Pfam" id="PF13091">
    <property type="entry name" value="PLDc_2"/>
    <property type="match status" value="1"/>
</dbReference>
<dbReference type="GO" id="GO:0005524">
    <property type="term" value="F:ATP binding"/>
    <property type="evidence" value="ECO:0007669"/>
    <property type="project" value="InterPro"/>
</dbReference>
<dbReference type="InterPro" id="IPR000330">
    <property type="entry name" value="SNF2_N"/>
</dbReference>
<accession>A0A0E2Z436</accession>
<dbReference type="PANTHER" id="PTHR45766">
    <property type="entry name" value="DNA ANNEALING HELICASE AND ENDONUCLEASE ZRANB3 FAMILY MEMBER"/>
    <property type="match status" value="1"/>
</dbReference>
<dbReference type="SUPFAM" id="SSF52540">
    <property type="entry name" value="P-loop containing nucleoside triphosphate hydrolases"/>
    <property type="match status" value="2"/>
</dbReference>
<dbReference type="Gene3D" id="3.30.870.10">
    <property type="entry name" value="Endonuclease Chain A"/>
    <property type="match status" value="1"/>
</dbReference>
<comment type="caution">
    <text evidence="5">The sequence shown here is derived from an EMBL/GenBank/DDBJ whole genome shotgun (WGS) entry which is preliminary data.</text>
</comment>
<dbReference type="InterPro" id="IPR049952">
    <property type="entry name" value="PhospholipD-like_anti-phage"/>
</dbReference>
<dbReference type="OrthoDB" id="9814088at2"/>
<dbReference type="SMART" id="SM00487">
    <property type="entry name" value="DEXDc"/>
    <property type="match status" value="1"/>
</dbReference>
<dbReference type="PROSITE" id="PS51194">
    <property type="entry name" value="HELICASE_CTER"/>
    <property type="match status" value="1"/>
</dbReference>
<feature type="domain" description="Helicase C-terminal" evidence="4">
    <location>
        <begin position="684"/>
        <end position="851"/>
    </location>
</feature>
<dbReference type="Pfam" id="PF00271">
    <property type="entry name" value="Helicase_C"/>
    <property type="match status" value="1"/>
</dbReference>
<dbReference type="PANTHER" id="PTHR45766:SF6">
    <property type="entry name" value="SWI_SNF-RELATED MATRIX-ASSOCIATED ACTIN-DEPENDENT REGULATOR OF CHROMATIN SUBFAMILY A-LIKE PROTEIN 1"/>
    <property type="match status" value="1"/>
</dbReference>
<protein>
    <submittedName>
        <fullName evidence="5">Helicase</fullName>
    </submittedName>
</protein>
<organism evidence="5 6">
    <name type="scientific">Nitrosococcus oceani C-27</name>
    <dbReference type="NCBI Taxonomy" id="314279"/>
    <lineage>
        <taxon>Bacteria</taxon>
        <taxon>Pseudomonadati</taxon>
        <taxon>Pseudomonadota</taxon>
        <taxon>Gammaproteobacteria</taxon>
        <taxon>Chromatiales</taxon>
        <taxon>Chromatiaceae</taxon>
        <taxon>Nitrosococcus</taxon>
    </lineage>
</organism>
<sequence>MTLWRFSSRTTRLDQSFLAEHLQGARAYRRIAGYFTSSLFEVAGEWLREIPEVRIVCNGDLSPEDLRVAKVREIRLLGRWHEQAVEADALLNRDRYRQLHAFLTARGPMIWVAPNTVCGFLHGKAGVIERADGRKVGFIGSMNETRQGWQTHYEILWEDDSPEGVAWIEAEFAHLWQAAKPLPEAVIQEVGRHARRVEIPLDDRVTPEEMAPAALAESPLYREGFSLQPWQQGFIAECLNHYRAYPAVRLLLADEVGLGKTLSLGTAAVALCLLAEQAGKGRKLVAIFAPATLIEQWQTEVMDKLGLPCGRWDSQGKIWLDPEARPVSPKGAAQIGRCPFRMGIISTGLLTQPTQEREFLGNLTFELLVLDEAHKARTRQGLGKNAGAPNELLKFMRAAAGRARHVLLGTATPIQTRPEDLWDLMGILHQGEGRFVLGEDLGPWHHPDRVLPVLTGQERVTDEEQGWALLRSPLPPVSSSAEGSLRRLLRDIRLELAMPDQRYEARVPVVNLPKDIREDLEDVLHEEREGTYFFQRHNPIVRHTVLRQRRTLEAKALLPRIGVNVHPERRLSRDPSAFSVLFADRALRTGEAFDRAYKGAEAFSRVLGQRGQGMGFMKNLLRQRVCSSCVAGLATAERMLAGRTEQETQDEQEGDLTMQTQAERNELQVLAAPLRALAEDPKLKAIRHYLTVEGWLNHGCIIFSQYYDTAAWVAGKLADLFPQERIGLYAGAGKSRLYHGGETVQMEREPLKRLVAEREVRLMVATDAACEGLNLQMLGTLINVDLPWNPTRLEQRLGRIKRLGQLRENVDMLNLVYQGTVDETIYERLSERMRDRYDLFGALPDTLKDEWIEDITRLGEEMDRYIEARRQATGFDLRYNATLEPGEDSWRNCAKVFARRDLVNLMGQGW</sequence>
<keyword evidence="1" id="KW-0378">Hydrolase</keyword>
<dbReference type="SMART" id="SM00490">
    <property type="entry name" value="HELICc"/>
    <property type="match status" value="1"/>
</dbReference>
<dbReference type="EMBL" id="JPGN01000019">
    <property type="protein sequence ID" value="KFI20473.1"/>
    <property type="molecule type" value="Genomic_DNA"/>
</dbReference>